<sequence length="418" mass="47859">MKYFLVLFYIAGLVVCSPRRKEVSFDDSQIEQQITQNKTPLATNNQKNAENDQSIDEHSNGMALLTNPFHLGVLVPKSYNLGPTFEDSPLDQATSSDKDTKQFESDLLQYSRLKHSKSMPFLNRPRTNEQEFDSKIAIKINVKADGNCLFRSFAVSLYGIDDGKAHKVLRKAAARTLISFESDTAYDQADQETMFNIIRANLPADEEMSDYNNSIAEYASCYTSKNAMFVGPAECQALAIYLNRHVALINSRHSSVTVFHPNFTQTEHTDITNKKYDQLWKLEDDPIVIWHDGSLHFNSVRLIDEDDASDEEEMGEKHYGPIKPPSPSQFKHRQLQRATSFQRYNPFRTRKFAAYNHGFARYFSLFNDDDPLDPMKIPLIESKLDNEEQKRSGVKGKMKKMNPFLKPDGSSYKEVDDQ</sequence>
<proteinExistence type="predicted"/>
<evidence type="ECO:0000313" key="4">
    <source>
        <dbReference type="Proteomes" id="UP000887572"/>
    </source>
</evidence>
<keyword evidence="4" id="KW-1185">Reference proteome</keyword>
<evidence type="ECO:0000259" key="3">
    <source>
        <dbReference type="PROSITE" id="PS50802"/>
    </source>
</evidence>
<dbReference type="SUPFAM" id="SSF54001">
    <property type="entry name" value="Cysteine proteinases"/>
    <property type="match status" value="1"/>
</dbReference>
<dbReference type="Proteomes" id="UP000887572">
    <property type="component" value="Unplaced"/>
</dbReference>
<dbReference type="Gene3D" id="3.90.70.80">
    <property type="match status" value="1"/>
</dbReference>
<organism evidence="4 5">
    <name type="scientific">Globodera rostochiensis</name>
    <name type="common">Golden nematode worm</name>
    <name type="synonym">Heterodera rostochiensis</name>
    <dbReference type="NCBI Taxonomy" id="31243"/>
    <lineage>
        <taxon>Eukaryota</taxon>
        <taxon>Metazoa</taxon>
        <taxon>Ecdysozoa</taxon>
        <taxon>Nematoda</taxon>
        <taxon>Chromadorea</taxon>
        <taxon>Rhabditida</taxon>
        <taxon>Tylenchina</taxon>
        <taxon>Tylenchomorpha</taxon>
        <taxon>Tylenchoidea</taxon>
        <taxon>Heteroderidae</taxon>
        <taxon>Heteroderinae</taxon>
        <taxon>Globodera</taxon>
    </lineage>
</organism>
<name>A0A914I0I4_GLORO</name>
<accession>A0A914I0I4</accession>
<evidence type="ECO:0000256" key="1">
    <source>
        <dbReference type="SAM" id="MobiDB-lite"/>
    </source>
</evidence>
<reference evidence="5" key="1">
    <citation type="submission" date="2022-11" db="UniProtKB">
        <authorList>
            <consortium name="WormBaseParasite"/>
        </authorList>
    </citation>
    <scope>IDENTIFICATION</scope>
</reference>
<dbReference type="Pfam" id="PF02338">
    <property type="entry name" value="OTU"/>
    <property type="match status" value="1"/>
</dbReference>
<evidence type="ECO:0000256" key="2">
    <source>
        <dbReference type="SAM" id="SignalP"/>
    </source>
</evidence>
<evidence type="ECO:0000313" key="5">
    <source>
        <dbReference type="WBParaSite" id="Gr19_v10_g5762.t1"/>
    </source>
</evidence>
<protein>
    <submittedName>
        <fullName evidence="5">OTU domain-containing protein</fullName>
    </submittedName>
</protein>
<feature type="region of interest" description="Disordered" evidence="1">
    <location>
        <begin position="384"/>
        <end position="418"/>
    </location>
</feature>
<dbReference type="AlphaFoldDB" id="A0A914I0I4"/>
<feature type="domain" description="OTU" evidence="3">
    <location>
        <begin position="137"/>
        <end position="303"/>
    </location>
</feature>
<feature type="chain" id="PRO_5037769686" evidence="2">
    <location>
        <begin position="17"/>
        <end position="418"/>
    </location>
</feature>
<dbReference type="InterPro" id="IPR038765">
    <property type="entry name" value="Papain-like_cys_pep_sf"/>
</dbReference>
<keyword evidence="2" id="KW-0732">Signal</keyword>
<dbReference type="InterPro" id="IPR003323">
    <property type="entry name" value="OTU_dom"/>
</dbReference>
<dbReference type="WBParaSite" id="Gr19_v10_g5762.t1">
    <property type="protein sequence ID" value="Gr19_v10_g5762.t1"/>
    <property type="gene ID" value="Gr19_v10_g5762"/>
</dbReference>
<dbReference type="PROSITE" id="PS50802">
    <property type="entry name" value="OTU"/>
    <property type="match status" value="1"/>
</dbReference>
<feature type="signal peptide" evidence="2">
    <location>
        <begin position="1"/>
        <end position="16"/>
    </location>
</feature>
<dbReference type="CDD" id="cd22744">
    <property type="entry name" value="OTU"/>
    <property type="match status" value="1"/>
</dbReference>